<sequence>MDDRAHWLSLSLRLPVEGVNEYFASEEACENRLHEIRWPNGPICPACSKKNFARIKARKPYSCRECKTQFSITSGTVLHGQRLGLKTYLCLAEQIVQSKTRGSLPTVHGTKERYGIAYATAFRIRNLVRKDLSLENGGLLGCCICVNELDFPQDIDPTSDDYLRWLLTVQQRRRWQMLGIE</sequence>
<feature type="domain" description="Transposase zinc-ribbon" evidence="1">
    <location>
        <begin position="25"/>
        <end position="69"/>
    </location>
</feature>
<dbReference type="EMBL" id="CP019312">
    <property type="protein sequence ID" value="APX10284.1"/>
    <property type="molecule type" value="Genomic_DNA"/>
</dbReference>
<dbReference type="RefSeq" id="WP_076626098.1">
    <property type="nucleotide sequence ID" value="NZ_CP019312.1"/>
</dbReference>
<dbReference type="Pfam" id="PF12760">
    <property type="entry name" value="Zn_ribbon_IS1595"/>
    <property type="match status" value="1"/>
</dbReference>
<dbReference type="KEGG" id="tom:BWR18_00140"/>
<dbReference type="Proteomes" id="UP000186336">
    <property type="component" value="Chromosome"/>
</dbReference>
<proteinExistence type="predicted"/>
<evidence type="ECO:0000313" key="2">
    <source>
        <dbReference type="EMBL" id="APX10284.1"/>
    </source>
</evidence>
<reference evidence="2 3" key="1">
    <citation type="submission" date="2017-01" db="EMBL/GenBank/DDBJ databases">
        <title>Complete genome of Tateyamaria omphalii DOK1-4 isolated from seawater in Dokdo.</title>
        <authorList>
            <person name="Kim J.H."/>
            <person name="Chi W.-J."/>
        </authorList>
    </citation>
    <scope>NUCLEOTIDE SEQUENCE [LARGE SCALE GENOMIC DNA]</scope>
    <source>
        <strain evidence="2 3">DOK1-4</strain>
    </source>
</reference>
<gene>
    <name evidence="2" type="ORF">BWR18_00140</name>
</gene>
<dbReference type="OrthoDB" id="271821at2"/>
<dbReference type="InterPro" id="IPR024442">
    <property type="entry name" value="Transposase_Zn_ribbon"/>
</dbReference>
<name>A0A1P8MQH1_9RHOB</name>
<dbReference type="AlphaFoldDB" id="A0A1P8MQH1"/>
<organism evidence="2 3">
    <name type="scientific">Tateyamaria omphalii</name>
    <dbReference type="NCBI Taxonomy" id="299262"/>
    <lineage>
        <taxon>Bacteria</taxon>
        <taxon>Pseudomonadati</taxon>
        <taxon>Pseudomonadota</taxon>
        <taxon>Alphaproteobacteria</taxon>
        <taxon>Rhodobacterales</taxon>
        <taxon>Roseobacteraceae</taxon>
        <taxon>Tateyamaria</taxon>
    </lineage>
</organism>
<accession>A0A1P8MQH1</accession>
<keyword evidence="3" id="KW-1185">Reference proteome</keyword>
<evidence type="ECO:0000313" key="3">
    <source>
        <dbReference type="Proteomes" id="UP000186336"/>
    </source>
</evidence>
<evidence type="ECO:0000259" key="1">
    <source>
        <dbReference type="Pfam" id="PF12760"/>
    </source>
</evidence>
<protein>
    <recommendedName>
        <fullName evidence="1">Transposase zinc-ribbon domain-containing protein</fullName>
    </recommendedName>
</protein>